<dbReference type="EMBL" id="JAWIZZ010000040">
    <property type="protein sequence ID" value="KAK5780857.1"/>
    <property type="molecule type" value="Genomic_DNA"/>
</dbReference>
<dbReference type="PANTHER" id="PTHR21242">
    <property type="entry name" value="TRANSCRIPTION INITIATION FACTOR TFIID SUBUNIT 10"/>
    <property type="match status" value="1"/>
</dbReference>
<dbReference type="Pfam" id="PF03540">
    <property type="entry name" value="TAF10"/>
    <property type="match status" value="1"/>
</dbReference>
<dbReference type="GO" id="GO:0006367">
    <property type="term" value="P:transcription initiation at RNA polymerase II promoter"/>
    <property type="evidence" value="ECO:0007669"/>
    <property type="project" value="TreeGrafter"/>
</dbReference>
<evidence type="ECO:0000256" key="7">
    <source>
        <dbReference type="SAM" id="MobiDB-lite"/>
    </source>
</evidence>
<comment type="similarity">
    <text evidence="5 6">Belongs to the TAF10 family.</text>
</comment>
<dbReference type="GO" id="GO:0005669">
    <property type="term" value="C:transcription factor TFIID complex"/>
    <property type="evidence" value="ECO:0007669"/>
    <property type="project" value="TreeGrafter"/>
</dbReference>
<gene>
    <name evidence="8" type="ORF">RI543_001984</name>
</gene>
<dbReference type="InterPro" id="IPR003923">
    <property type="entry name" value="TAF10"/>
</dbReference>
<dbReference type="Proteomes" id="UP001306508">
    <property type="component" value="Unassembled WGS sequence"/>
</dbReference>
<evidence type="ECO:0000256" key="5">
    <source>
        <dbReference type="ARBA" id="ARBA00025730"/>
    </source>
</evidence>
<evidence type="ECO:0000313" key="9">
    <source>
        <dbReference type="Proteomes" id="UP001306508"/>
    </source>
</evidence>
<dbReference type="CDD" id="cd07982">
    <property type="entry name" value="HFD_TAF10"/>
    <property type="match status" value="1"/>
</dbReference>
<evidence type="ECO:0000256" key="6">
    <source>
        <dbReference type="PIRNR" id="PIRNR017246"/>
    </source>
</evidence>
<keyword evidence="4 6" id="KW-0539">Nucleus</keyword>
<dbReference type="PANTHER" id="PTHR21242:SF0">
    <property type="entry name" value="TRANSCRIPTION INITIATION FACTOR TFIID SUBUNIT 10"/>
    <property type="match status" value="1"/>
</dbReference>
<evidence type="ECO:0000256" key="1">
    <source>
        <dbReference type="ARBA" id="ARBA00004123"/>
    </source>
</evidence>
<organism evidence="8 9">
    <name type="scientific">Arxiozyma heterogenica</name>
    <dbReference type="NCBI Taxonomy" id="278026"/>
    <lineage>
        <taxon>Eukaryota</taxon>
        <taxon>Fungi</taxon>
        <taxon>Dikarya</taxon>
        <taxon>Ascomycota</taxon>
        <taxon>Saccharomycotina</taxon>
        <taxon>Saccharomycetes</taxon>
        <taxon>Saccharomycetales</taxon>
        <taxon>Saccharomycetaceae</taxon>
        <taxon>Arxiozyma</taxon>
    </lineage>
</organism>
<name>A0AAN8A7I3_9SACH</name>
<keyword evidence="9" id="KW-1185">Reference proteome</keyword>
<reference evidence="9" key="1">
    <citation type="submission" date="2023-07" db="EMBL/GenBank/DDBJ databases">
        <title>A draft genome of Kazachstania heterogenica Y-27499.</title>
        <authorList>
            <person name="Donic C."/>
            <person name="Kralova J.S."/>
            <person name="Fidel L."/>
            <person name="Ben-Dor S."/>
            <person name="Jung S."/>
        </authorList>
    </citation>
    <scope>NUCLEOTIDE SEQUENCE [LARGE SCALE GENOMIC DNA]</scope>
    <source>
        <strain evidence="9">Y27499</strain>
    </source>
</reference>
<comment type="subcellular location">
    <subcellularLocation>
        <location evidence="1 6">Nucleus</location>
    </subcellularLocation>
</comment>
<dbReference type="GO" id="GO:1990841">
    <property type="term" value="F:promoter-specific chromatin binding"/>
    <property type="evidence" value="ECO:0007669"/>
    <property type="project" value="TreeGrafter"/>
</dbReference>
<dbReference type="GO" id="GO:0016251">
    <property type="term" value="F:RNA polymerase II general transcription initiation factor activity"/>
    <property type="evidence" value="ECO:0007669"/>
    <property type="project" value="TreeGrafter"/>
</dbReference>
<dbReference type="PIRSF" id="PIRSF017246">
    <property type="entry name" value="TFIID_TAF10"/>
    <property type="match status" value="1"/>
</dbReference>
<keyword evidence="3 6" id="KW-0804">Transcription</keyword>
<comment type="function">
    <text evidence="6">Functions as a component of both the DNA-binding general transcription initiation factor complex TFIID and the transcription coactivator SAGA complex. Binding of TFIID to a promoter (with or without TATA element) is the initial step in pre-initiation complex (PIC) formation. TFIID plays a key role in the regulation of gene expression by RNA polymerase II through different activities such as transcription activator interaction, core promoter recognition and selectivity, TFIIA and TFIIB interaction, chromatin modification (histone acetylation by TAF1), facilitation of DNA opening and initiation of transcription. SAGA acts as a general cofactor required for essentially all RNA polymerase II transcription. At the promoters, SAGA is required for transcription pre-initiation complex (PIC) recruitment. It influences RNA polymerase II transcriptional activity through different activities such as TBP interaction (via core/TAF module) and promoter selectivity, interaction with transcription activators (via Tra1/SPT module), and chromatin modification through histone acetylation (via HAT module) and deubiquitination (via DUB module). SAGA preferentially acetylates histones H3 (to form H3K9ac, H3K14ac, H3K18ac and H3K23ac) and H2B and deubiquitinates histone H2B. SAGA interacts with DNA via upstream activating sequences (UASs).</text>
</comment>
<comment type="caution">
    <text evidence="8">The sequence shown here is derived from an EMBL/GenBank/DDBJ whole genome shotgun (WGS) entry which is preliminary data.</text>
</comment>
<evidence type="ECO:0000256" key="4">
    <source>
        <dbReference type="ARBA" id="ARBA00023242"/>
    </source>
</evidence>
<dbReference type="GO" id="GO:0000124">
    <property type="term" value="C:SAGA complex"/>
    <property type="evidence" value="ECO:0007669"/>
    <property type="project" value="TreeGrafter"/>
</dbReference>
<feature type="region of interest" description="Disordered" evidence="7">
    <location>
        <begin position="194"/>
        <end position="216"/>
    </location>
</feature>
<dbReference type="PRINTS" id="PR01443">
    <property type="entry name" value="TFIID30KDSUB"/>
</dbReference>
<protein>
    <recommendedName>
        <fullName evidence="6">Transcription initiation factor TFIID subunit 10</fullName>
    </recommendedName>
</protein>
<dbReference type="AlphaFoldDB" id="A0AAN8A7I3"/>
<evidence type="ECO:0000313" key="8">
    <source>
        <dbReference type="EMBL" id="KAK5780857.1"/>
    </source>
</evidence>
<accession>A0AAN8A7I3</accession>
<sequence length="244" mass="28008">MDIEQENNRIIMNDNNITSTYNIDNVNNNNNKLDTNEMKDQIQESKIYEEENSNEKEKDDIEVDDEFNDEEEGEIMGSAIKSGTDNNNLMVDDGLNNIFGIPEFTRKDKTLEEILDLMVDNPPIIPDAVIEYYMRKNGFDDVDIRVKRLLGLVTQKFVSDIANDAYEYSRIRSGIAVNNANNGQARARQLMLNQQQPGQQQPLTQQQQQQNEKTTQSKVVLTINDLSSAVEEYGLNIGRPDFYR</sequence>
<evidence type="ECO:0000256" key="3">
    <source>
        <dbReference type="ARBA" id="ARBA00023163"/>
    </source>
</evidence>
<keyword evidence="2 6" id="KW-0805">Transcription regulation</keyword>
<evidence type="ECO:0000256" key="2">
    <source>
        <dbReference type="ARBA" id="ARBA00023015"/>
    </source>
</evidence>
<proteinExistence type="inferred from homology"/>